<name>A0A6P2SD13_BURL3</name>
<gene>
    <name evidence="1" type="ORF">BLA6863_07571</name>
</gene>
<proteinExistence type="predicted"/>
<dbReference type="EMBL" id="CABVPY010000104">
    <property type="protein sequence ID" value="VWC47846.1"/>
    <property type="molecule type" value="Genomic_DNA"/>
</dbReference>
<evidence type="ECO:0000313" key="2">
    <source>
        <dbReference type="Proteomes" id="UP000494170"/>
    </source>
</evidence>
<protein>
    <submittedName>
        <fullName evidence="1">Uncharacterized protein</fullName>
    </submittedName>
</protein>
<dbReference type="Proteomes" id="UP000494170">
    <property type="component" value="Unassembled WGS sequence"/>
</dbReference>
<dbReference type="AlphaFoldDB" id="A0A6P2SD13"/>
<sequence length="310" mass="34338">MRGVVERNQFVGDRVGLRTHAGFVVRGPRGQACPHHARNRRLDLPRRQAGHRRVARFAGTLPGHDAPHRDVARRAVDLEIDDPRGPARIAVAYRVGCRRCIAGRRCGTIESEAAPAHARMGTRVDLSRCAPCRALADHPDNLARPRVPRRIEMLQAQRDRVAPQRAGKFVDEGFAGEHVRVFGNRVAGIGEFDRRLRVPVDERRVGAGIRAFGRRTVRCVKIVRGRLRAIAPGRHSAVGRGPRFDVERDLRVCLRIADRPGVARVVCAQGIGADFVARLDTCHALRCDGQACVRLHRRLAGSVPRDARPG</sequence>
<accession>A0A6P2SD13</accession>
<reference evidence="1 2" key="1">
    <citation type="submission" date="2019-09" db="EMBL/GenBank/DDBJ databases">
        <authorList>
            <person name="Depoorter E."/>
        </authorList>
    </citation>
    <scope>NUCLEOTIDE SEQUENCE [LARGE SCALE GENOMIC DNA]</scope>
    <source>
        <strain evidence="1">LMG 6863</strain>
    </source>
</reference>
<evidence type="ECO:0000313" key="1">
    <source>
        <dbReference type="EMBL" id="VWC47846.1"/>
    </source>
</evidence>
<organism evidence="1 2">
    <name type="scientific">Burkholderia lata (strain ATCC 17760 / DSM 23089 / LMG 22485 / NCIMB 9086 / R18194 / 383)</name>
    <dbReference type="NCBI Taxonomy" id="482957"/>
    <lineage>
        <taxon>Bacteria</taxon>
        <taxon>Pseudomonadati</taxon>
        <taxon>Pseudomonadota</taxon>
        <taxon>Betaproteobacteria</taxon>
        <taxon>Burkholderiales</taxon>
        <taxon>Burkholderiaceae</taxon>
        <taxon>Burkholderia</taxon>
        <taxon>Burkholderia cepacia complex</taxon>
    </lineage>
</organism>